<dbReference type="EnsemblMetazoa" id="G20011.1">
    <property type="protein sequence ID" value="G20011.1:cds"/>
    <property type="gene ID" value="G20011"/>
</dbReference>
<evidence type="ECO:0000313" key="3">
    <source>
        <dbReference type="Proteomes" id="UP000005408"/>
    </source>
</evidence>
<evidence type="ECO:0000313" key="2">
    <source>
        <dbReference type="EnsemblMetazoa" id="G20011.1:cds"/>
    </source>
</evidence>
<organism evidence="2 3">
    <name type="scientific">Magallana gigas</name>
    <name type="common">Pacific oyster</name>
    <name type="synonym">Crassostrea gigas</name>
    <dbReference type="NCBI Taxonomy" id="29159"/>
    <lineage>
        <taxon>Eukaryota</taxon>
        <taxon>Metazoa</taxon>
        <taxon>Spiralia</taxon>
        <taxon>Lophotrochozoa</taxon>
        <taxon>Mollusca</taxon>
        <taxon>Bivalvia</taxon>
        <taxon>Autobranchia</taxon>
        <taxon>Pteriomorphia</taxon>
        <taxon>Ostreida</taxon>
        <taxon>Ostreoidea</taxon>
        <taxon>Ostreidae</taxon>
        <taxon>Magallana</taxon>
    </lineage>
</organism>
<evidence type="ECO:0000256" key="1">
    <source>
        <dbReference type="SAM" id="MobiDB-lite"/>
    </source>
</evidence>
<dbReference type="Proteomes" id="UP000005408">
    <property type="component" value="Unassembled WGS sequence"/>
</dbReference>
<name>A0A8W8JQI2_MAGGI</name>
<feature type="compositionally biased region" description="Basic residues" evidence="1">
    <location>
        <begin position="1"/>
        <end position="10"/>
    </location>
</feature>
<proteinExistence type="predicted"/>
<feature type="compositionally biased region" description="Basic and acidic residues" evidence="1">
    <location>
        <begin position="38"/>
        <end position="49"/>
    </location>
</feature>
<feature type="region of interest" description="Disordered" evidence="1">
    <location>
        <begin position="1"/>
        <end position="138"/>
    </location>
</feature>
<dbReference type="AlphaFoldDB" id="A0A8W8JQI2"/>
<dbReference type="EnsemblMetazoa" id="G20011.2">
    <property type="protein sequence ID" value="G20011.2:cds"/>
    <property type="gene ID" value="G20011"/>
</dbReference>
<keyword evidence="3" id="KW-1185">Reference proteome</keyword>
<sequence>MTTRSGRKITRFNEEESSSTECDEKTIQTRTKQVRITRGKDKTSLREHGASPYAKMTTCGKKENKTSVTPKKHTDEIESAADLYSPQQLLIVTGPGRGTGKHNTIMSTHPKMASPPSAPPPPPSNTRYMDDSCGQYLA</sequence>
<reference evidence="2" key="1">
    <citation type="submission" date="2022-08" db="UniProtKB">
        <authorList>
            <consortium name="EnsemblMetazoa"/>
        </authorList>
    </citation>
    <scope>IDENTIFICATION</scope>
    <source>
        <strain evidence="2">05x7-T-G4-1.051#20</strain>
    </source>
</reference>
<accession>A0A8W8JQI2</accession>
<protein>
    <submittedName>
        <fullName evidence="2">Uncharacterized protein</fullName>
    </submittedName>
</protein>